<evidence type="ECO:0000313" key="2">
    <source>
        <dbReference type="Proteomes" id="UP000013966"/>
    </source>
</evidence>
<reference evidence="1 2" key="1">
    <citation type="journal article" date="2013" name="Genome Announc.">
        <title>Complete Genome Sequence of Burkholderia sp. Strain RPE64, Bacterial Symbiont of the Bean Bug Riptortus pedestris.</title>
        <authorList>
            <person name="Shibata T.F."/>
            <person name="Maeda T."/>
            <person name="Nikoh N."/>
            <person name="Yamaguchi K."/>
            <person name="Oshima K."/>
            <person name="Hattori M."/>
            <person name="Nishiyama T."/>
            <person name="Hasebe M."/>
            <person name="Fukatsu T."/>
            <person name="Kikuchi Y."/>
            <person name="Shigenobu S."/>
        </authorList>
    </citation>
    <scope>NUCLEOTIDE SEQUENCE [LARGE SCALE GENOMIC DNA]</scope>
</reference>
<keyword evidence="1" id="KW-0238">DNA-binding</keyword>
<dbReference type="Proteomes" id="UP000013966">
    <property type="component" value="Chromosome 1"/>
</dbReference>
<gene>
    <name evidence="1" type="ORF">BRPE64_ACDS06130</name>
</gene>
<dbReference type="PATRIC" id="fig|758793.3.peg.612"/>
<protein>
    <submittedName>
        <fullName evidence="1">Putative phage-related DNA-binding protein</fullName>
    </submittedName>
</protein>
<name>R4WWU8_9BURK</name>
<dbReference type="HOGENOM" id="CLU_215241_0_0_4"/>
<organism evidence="1 2">
    <name type="scientific">Caballeronia insecticola</name>
    <dbReference type="NCBI Taxonomy" id="758793"/>
    <lineage>
        <taxon>Bacteria</taxon>
        <taxon>Pseudomonadati</taxon>
        <taxon>Pseudomonadota</taxon>
        <taxon>Betaproteobacteria</taxon>
        <taxon>Burkholderiales</taxon>
        <taxon>Burkholderiaceae</taxon>
        <taxon>Caballeronia</taxon>
    </lineage>
</organism>
<dbReference type="Pfam" id="PF05930">
    <property type="entry name" value="Phage_AlpA"/>
    <property type="match status" value="1"/>
</dbReference>
<dbReference type="GO" id="GO:0003677">
    <property type="term" value="F:DNA binding"/>
    <property type="evidence" value="ECO:0007669"/>
    <property type="project" value="UniProtKB-KW"/>
</dbReference>
<dbReference type="STRING" id="758793.BRPE64_ACDS06130"/>
<sequence length="44" mass="5219">MRELEGRFPKRVHLSQRCAAWPNREIHRWLADPVNYRAADTEAA</sequence>
<dbReference type="EMBL" id="AP013058">
    <property type="protein sequence ID" value="BAN22367.1"/>
    <property type="molecule type" value="Genomic_DNA"/>
</dbReference>
<proteinExistence type="predicted"/>
<evidence type="ECO:0000313" key="1">
    <source>
        <dbReference type="EMBL" id="BAN22367.1"/>
    </source>
</evidence>
<dbReference type="KEGG" id="buo:BRPE64_ACDS06130"/>
<dbReference type="InterPro" id="IPR010260">
    <property type="entry name" value="AlpA"/>
</dbReference>
<dbReference type="AlphaFoldDB" id="R4WWU8"/>
<accession>R4WWU8</accession>
<keyword evidence="2" id="KW-1185">Reference proteome</keyword>
<reference evidence="1 2" key="2">
    <citation type="journal article" date="2018" name="Int. J. Syst. Evol. Microbiol.">
        <title>Burkholderia insecticola sp. nov., a gut symbiotic bacterium of the bean bug Riptortus pedestris.</title>
        <authorList>
            <person name="Takeshita K."/>
            <person name="Tamaki H."/>
            <person name="Ohbayashi T."/>
            <person name="Meng X.-Y."/>
            <person name="Sone T."/>
            <person name="Mitani Y."/>
            <person name="Peeters C."/>
            <person name="Kikuchi Y."/>
            <person name="Vandamme P."/>
        </authorList>
    </citation>
    <scope>NUCLEOTIDE SEQUENCE [LARGE SCALE GENOMIC DNA]</scope>
    <source>
        <strain evidence="1">RPE64</strain>
    </source>
</reference>